<organism evidence="8 9">
    <name type="scientific">Cochliobolus heterostrophus (strain C5 / ATCC 48332 / race O)</name>
    <name type="common">Southern corn leaf blight fungus</name>
    <name type="synonym">Bipolaris maydis</name>
    <dbReference type="NCBI Taxonomy" id="701091"/>
    <lineage>
        <taxon>Eukaryota</taxon>
        <taxon>Fungi</taxon>
        <taxon>Dikarya</taxon>
        <taxon>Ascomycota</taxon>
        <taxon>Pezizomycotina</taxon>
        <taxon>Dothideomycetes</taxon>
        <taxon>Pleosporomycetidae</taxon>
        <taxon>Pleosporales</taxon>
        <taxon>Pleosporineae</taxon>
        <taxon>Pleosporaceae</taxon>
        <taxon>Bipolaris</taxon>
    </lineage>
</organism>
<evidence type="ECO:0000256" key="2">
    <source>
        <dbReference type="ARBA" id="ARBA00022741"/>
    </source>
</evidence>
<dbReference type="GO" id="GO:0000707">
    <property type="term" value="P:meiotic DNA recombinase assembly"/>
    <property type="evidence" value="ECO:0007669"/>
    <property type="project" value="TreeGrafter"/>
</dbReference>
<evidence type="ECO:0000256" key="6">
    <source>
        <dbReference type="ARBA" id="ARBA00023242"/>
    </source>
</evidence>
<dbReference type="GO" id="GO:0005657">
    <property type="term" value="C:replication fork"/>
    <property type="evidence" value="ECO:0007669"/>
    <property type="project" value="TreeGrafter"/>
</dbReference>
<keyword evidence="6" id="KW-0539">Nucleus</keyword>
<accession>M2TNM7</accession>
<dbReference type="InterPro" id="IPR027417">
    <property type="entry name" value="P-loop_NTPase"/>
</dbReference>
<proteinExistence type="predicted"/>
<keyword evidence="2" id="KW-0547">Nucleotide-binding</keyword>
<dbReference type="eggNOG" id="KOG1433">
    <property type="taxonomic scope" value="Eukaryota"/>
</dbReference>
<dbReference type="GO" id="GO:0007131">
    <property type="term" value="P:reciprocal meiotic recombination"/>
    <property type="evidence" value="ECO:0007669"/>
    <property type="project" value="TreeGrafter"/>
</dbReference>
<dbReference type="PANTHER" id="PTHR46239">
    <property type="entry name" value="DNA REPAIR PROTEIN RAD51 HOMOLOG 3 RAD51C"/>
    <property type="match status" value="1"/>
</dbReference>
<evidence type="ECO:0000259" key="7">
    <source>
        <dbReference type="PROSITE" id="PS50162"/>
    </source>
</evidence>
<dbReference type="GO" id="GO:0033063">
    <property type="term" value="C:Rad51B-Rad51C-Rad51D-XRCC2 complex"/>
    <property type="evidence" value="ECO:0007669"/>
    <property type="project" value="TreeGrafter"/>
</dbReference>
<gene>
    <name evidence="8" type="ORF">COCHEDRAFT_32862</name>
</gene>
<name>M2TNM7_COCH5</name>
<keyword evidence="3" id="KW-0227">DNA damage</keyword>
<evidence type="ECO:0000256" key="3">
    <source>
        <dbReference type="ARBA" id="ARBA00022763"/>
    </source>
</evidence>
<dbReference type="InterPro" id="IPR014774">
    <property type="entry name" value="KaiC-like_dom"/>
</dbReference>
<evidence type="ECO:0000313" key="8">
    <source>
        <dbReference type="EMBL" id="EMD88144.1"/>
    </source>
</evidence>
<comment type="subcellular location">
    <subcellularLocation>
        <location evidence="1">Nucleus</location>
    </subcellularLocation>
</comment>
<keyword evidence="4" id="KW-0067">ATP-binding</keyword>
<keyword evidence="5" id="KW-0234">DNA repair</keyword>
<dbReference type="InterPro" id="IPR020588">
    <property type="entry name" value="RecA_ATP-bd"/>
</dbReference>
<dbReference type="Pfam" id="PF06745">
    <property type="entry name" value="ATPase"/>
    <property type="match status" value="1"/>
</dbReference>
<dbReference type="STRING" id="701091.M2TNM7"/>
<dbReference type="AlphaFoldDB" id="M2TNM7"/>
<protein>
    <recommendedName>
        <fullName evidence="7">RecA family profile 1 domain-containing protein</fullName>
    </recommendedName>
</protein>
<evidence type="ECO:0000256" key="5">
    <source>
        <dbReference type="ARBA" id="ARBA00023204"/>
    </source>
</evidence>
<reference evidence="8 9" key="1">
    <citation type="journal article" date="2012" name="PLoS Pathog.">
        <title>Diverse lifestyles and strategies of plant pathogenesis encoded in the genomes of eighteen Dothideomycetes fungi.</title>
        <authorList>
            <person name="Ohm R.A."/>
            <person name="Feau N."/>
            <person name="Henrissat B."/>
            <person name="Schoch C.L."/>
            <person name="Horwitz B.A."/>
            <person name="Barry K.W."/>
            <person name="Condon B.J."/>
            <person name="Copeland A.C."/>
            <person name="Dhillon B."/>
            <person name="Glaser F."/>
            <person name="Hesse C.N."/>
            <person name="Kosti I."/>
            <person name="LaButti K."/>
            <person name="Lindquist E.A."/>
            <person name="Lucas S."/>
            <person name="Salamov A.A."/>
            <person name="Bradshaw R.E."/>
            <person name="Ciuffetti L."/>
            <person name="Hamelin R.C."/>
            <person name="Kema G.H.J."/>
            <person name="Lawrence C."/>
            <person name="Scott J.A."/>
            <person name="Spatafora J.W."/>
            <person name="Turgeon B.G."/>
            <person name="de Wit P.J.G.M."/>
            <person name="Zhong S."/>
            <person name="Goodwin S.B."/>
            <person name="Grigoriev I.V."/>
        </authorList>
    </citation>
    <scope>NUCLEOTIDE SEQUENCE [LARGE SCALE GENOMIC DNA]</scope>
    <source>
        <strain evidence="9">C5 / ATCC 48332 / race O</strain>
    </source>
</reference>
<dbReference type="PROSITE" id="PS50162">
    <property type="entry name" value="RECA_2"/>
    <property type="match status" value="1"/>
</dbReference>
<keyword evidence="9" id="KW-1185">Reference proteome</keyword>
<dbReference type="OMA" id="IACNALR"/>
<dbReference type="HOGENOM" id="CLU_043547_0_0_1"/>
<dbReference type="OrthoDB" id="5957327at2759"/>
<dbReference type="InterPro" id="IPR052093">
    <property type="entry name" value="HR_Repair_Mediator"/>
</dbReference>
<sequence length="331" mass="35355">MAGEEVSQLSPLSHRLPTVSASQALQNFNARGARTVSTGITQLDKVLSVPAPLGHDASGGYTRGKVTEIFGPSGVGKTTFGIQAAVSALREGQRVIWVAFTRFAALHDLVLLVTSQTITRIRGASRALLVPAISGVEWESGVSTRLVLFRDWVRHGKPTDKSDAERLQRARFAGLVKTNGVALADEGGVGNVVAFTIEKNGLCDISIATNDITAPLLVPAEGRTSKRPFAEIDKDVAEEPNSDELYGWMEDDGVATEGLLIDEAPIDQGDVTTPHLDAIADGHKNKSICLSHGLLWMLRESGVSGVDGMGWAWGCTAKLLMVTYVHVSVKY</sequence>
<dbReference type="GO" id="GO:0008821">
    <property type="term" value="F:crossover junction DNA endonuclease activity"/>
    <property type="evidence" value="ECO:0007669"/>
    <property type="project" value="TreeGrafter"/>
</dbReference>
<evidence type="ECO:0000313" key="9">
    <source>
        <dbReference type="Proteomes" id="UP000016936"/>
    </source>
</evidence>
<dbReference type="PANTHER" id="PTHR46239:SF1">
    <property type="entry name" value="DNA REPAIR PROTEIN RAD51 HOMOLOG 3"/>
    <property type="match status" value="1"/>
</dbReference>
<dbReference type="GO" id="GO:0033065">
    <property type="term" value="C:Rad51C-XRCC3 complex"/>
    <property type="evidence" value="ECO:0007669"/>
    <property type="project" value="TreeGrafter"/>
</dbReference>
<dbReference type="Proteomes" id="UP000016936">
    <property type="component" value="Unassembled WGS sequence"/>
</dbReference>
<dbReference type="GO" id="GO:0140664">
    <property type="term" value="F:ATP-dependent DNA damage sensor activity"/>
    <property type="evidence" value="ECO:0007669"/>
    <property type="project" value="InterPro"/>
</dbReference>
<dbReference type="GO" id="GO:0000400">
    <property type="term" value="F:four-way junction DNA binding"/>
    <property type="evidence" value="ECO:0007669"/>
    <property type="project" value="TreeGrafter"/>
</dbReference>
<dbReference type="Gene3D" id="3.40.50.300">
    <property type="entry name" value="P-loop containing nucleotide triphosphate hydrolases"/>
    <property type="match status" value="1"/>
</dbReference>
<feature type="domain" description="RecA family profile 1" evidence="7">
    <location>
        <begin position="32"/>
        <end position="98"/>
    </location>
</feature>
<evidence type="ECO:0000256" key="4">
    <source>
        <dbReference type="ARBA" id="ARBA00022840"/>
    </source>
</evidence>
<dbReference type="EMBL" id="KB445581">
    <property type="protein sequence ID" value="EMD88144.1"/>
    <property type="molecule type" value="Genomic_DNA"/>
</dbReference>
<evidence type="ECO:0000256" key="1">
    <source>
        <dbReference type="ARBA" id="ARBA00004123"/>
    </source>
</evidence>
<dbReference type="GO" id="GO:0005524">
    <property type="term" value="F:ATP binding"/>
    <property type="evidence" value="ECO:0007669"/>
    <property type="project" value="UniProtKB-KW"/>
</dbReference>
<dbReference type="SUPFAM" id="SSF52540">
    <property type="entry name" value="P-loop containing nucleoside triphosphate hydrolases"/>
    <property type="match status" value="1"/>
</dbReference>
<reference evidence="9" key="2">
    <citation type="journal article" date="2013" name="PLoS Genet.">
        <title>Comparative genome structure, secondary metabolite, and effector coding capacity across Cochliobolus pathogens.</title>
        <authorList>
            <person name="Condon B.J."/>
            <person name="Leng Y."/>
            <person name="Wu D."/>
            <person name="Bushley K.E."/>
            <person name="Ohm R.A."/>
            <person name="Otillar R."/>
            <person name="Martin J."/>
            <person name="Schackwitz W."/>
            <person name="Grimwood J."/>
            <person name="MohdZainudin N."/>
            <person name="Xue C."/>
            <person name="Wang R."/>
            <person name="Manning V.A."/>
            <person name="Dhillon B."/>
            <person name="Tu Z.J."/>
            <person name="Steffenson B.J."/>
            <person name="Salamov A."/>
            <person name="Sun H."/>
            <person name="Lowry S."/>
            <person name="LaButti K."/>
            <person name="Han J."/>
            <person name="Copeland A."/>
            <person name="Lindquist E."/>
            <person name="Barry K."/>
            <person name="Schmutz J."/>
            <person name="Baker S.E."/>
            <person name="Ciuffetti L.M."/>
            <person name="Grigoriev I.V."/>
            <person name="Zhong S."/>
            <person name="Turgeon B.G."/>
        </authorList>
    </citation>
    <scope>NUCLEOTIDE SEQUENCE [LARGE SCALE GENOMIC DNA]</scope>
    <source>
        <strain evidence="9">C5 / ATCC 48332 / race O</strain>
    </source>
</reference>